<dbReference type="GO" id="GO:0004806">
    <property type="term" value="F:triacylglycerol lipase activity"/>
    <property type="evidence" value="ECO:0007669"/>
    <property type="project" value="InterPro"/>
</dbReference>
<dbReference type="Pfam" id="PF03583">
    <property type="entry name" value="LIP"/>
    <property type="match status" value="1"/>
</dbReference>
<dbReference type="Proteomes" id="UP000199350">
    <property type="component" value="Chromosome I"/>
</dbReference>
<dbReference type="Gene3D" id="3.40.50.1820">
    <property type="entry name" value="alpha/beta hydrolase"/>
    <property type="match status" value="1"/>
</dbReference>
<dbReference type="PIRSF" id="PIRSF029171">
    <property type="entry name" value="Esterase_LipA"/>
    <property type="match status" value="1"/>
</dbReference>
<dbReference type="InterPro" id="IPR005152">
    <property type="entry name" value="Lipase_secreted"/>
</dbReference>
<dbReference type="STRING" id="38302.SAMN04488535_0237"/>
<dbReference type="SUPFAM" id="SSF53474">
    <property type="entry name" value="alpha/beta-Hydrolases"/>
    <property type="match status" value="1"/>
</dbReference>
<dbReference type="OrthoDB" id="9798122at2"/>
<dbReference type="PANTHER" id="PTHR34853:SF1">
    <property type="entry name" value="LIPASE 5"/>
    <property type="match status" value="1"/>
</dbReference>
<reference evidence="2" key="1">
    <citation type="submission" date="2016-10" db="EMBL/GenBank/DDBJ databases">
        <authorList>
            <person name="Varghese N."/>
            <person name="Submissions S."/>
        </authorList>
    </citation>
    <scope>NUCLEOTIDE SEQUENCE [LARGE SCALE GENOMIC DNA]</scope>
    <source>
        <strain evidence="2">DSM 20632</strain>
    </source>
</reference>
<name>A0A1G9LNC7_9CORY</name>
<dbReference type="RefSeq" id="WP_092147666.1">
    <property type="nucleotide sequence ID" value="NZ_LT629700.1"/>
</dbReference>
<dbReference type="PANTHER" id="PTHR34853">
    <property type="match status" value="1"/>
</dbReference>
<accession>A0A1G9LNC7</accession>
<dbReference type="EMBL" id="LT629700">
    <property type="protein sequence ID" value="SDL63430.1"/>
    <property type="molecule type" value="Genomic_DNA"/>
</dbReference>
<dbReference type="InterPro" id="IPR029058">
    <property type="entry name" value="AB_hydrolase_fold"/>
</dbReference>
<gene>
    <name evidence="1" type="ORF">SAMN04488535_0237</name>
</gene>
<keyword evidence="2" id="KW-1185">Reference proteome</keyword>
<dbReference type="AlphaFoldDB" id="A0A1G9LNC7"/>
<protein>
    <submittedName>
        <fullName evidence="1">Secretory lipase</fullName>
    </submittedName>
</protein>
<organism evidence="1 2">
    <name type="scientific">Corynebacterium mycetoides</name>
    <dbReference type="NCBI Taxonomy" id="38302"/>
    <lineage>
        <taxon>Bacteria</taxon>
        <taxon>Bacillati</taxon>
        <taxon>Actinomycetota</taxon>
        <taxon>Actinomycetes</taxon>
        <taxon>Mycobacteriales</taxon>
        <taxon>Corynebacteriaceae</taxon>
        <taxon>Corynebacterium</taxon>
    </lineage>
</organism>
<evidence type="ECO:0000313" key="1">
    <source>
        <dbReference type="EMBL" id="SDL63430.1"/>
    </source>
</evidence>
<sequence>MVDTRLTVLGAAAAAALAYTAYRSRHNARSFRRGAGTTSAAARELAIPESAVGTVLEKEQLDSDRIISAPGGAATFLVRYGSRNAHGEPIAATGLVTLPRGDAPEGGWPVLSWAHGTTGLSKRAAPSTALDTHPDEETLVLAARDYLQPWLDKGFAVIQPDYEGLGTVGSGTYTDRHSLASAVNEMVRATRGEFSFGETWYNTGWSQGGFAAVAAASADDVPSGLRRTLAIAPGDSYVPKTPVPSVNSLLVRKVIGTIDAEHLTYVAYAVQGAANFNAAIVASDLFNDRGKELMRLASSECLTTFKEVSSISGEEIFKDRPDVEALLEHFLANSMVNMRPVQPVTIFISKDDDIIDYRQIGVAARRLALVPGCDVEVVTHSGPSHRDMVRRAVADQKPYVPEL</sequence>
<evidence type="ECO:0000313" key="2">
    <source>
        <dbReference type="Proteomes" id="UP000199350"/>
    </source>
</evidence>
<proteinExistence type="predicted"/>
<dbReference type="GO" id="GO:0016042">
    <property type="term" value="P:lipid catabolic process"/>
    <property type="evidence" value="ECO:0007669"/>
    <property type="project" value="InterPro"/>
</dbReference>